<protein>
    <submittedName>
        <fullName evidence="2">Uncharacterized protein</fullName>
    </submittedName>
</protein>
<reference evidence="2 3" key="1">
    <citation type="submission" date="2024-01" db="EMBL/GenBank/DDBJ databases">
        <title>Genome assemblies of Stephania.</title>
        <authorList>
            <person name="Yang L."/>
        </authorList>
    </citation>
    <scope>NUCLEOTIDE SEQUENCE [LARGE SCALE GENOMIC DNA]</scope>
    <source>
        <strain evidence="2">JXDWG</strain>
        <tissue evidence="2">Leaf</tissue>
    </source>
</reference>
<dbReference type="AlphaFoldDB" id="A0AAP0JVV3"/>
<dbReference type="Proteomes" id="UP001419268">
    <property type="component" value="Unassembled WGS sequence"/>
</dbReference>
<gene>
    <name evidence="2" type="ORF">Scep_010159</name>
</gene>
<evidence type="ECO:0000313" key="2">
    <source>
        <dbReference type="EMBL" id="KAK9140478.1"/>
    </source>
</evidence>
<feature type="region of interest" description="Disordered" evidence="1">
    <location>
        <begin position="1"/>
        <end position="49"/>
    </location>
</feature>
<organism evidence="2 3">
    <name type="scientific">Stephania cephalantha</name>
    <dbReference type="NCBI Taxonomy" id="152367"/>
    <lineage>
        <taxon>Eukaryota</taxon>
        <taxon>Viridiplantae</taxon>
        <taxon>Streptophyta</taxon>
        <taxon>Embryophyta</taxon>
        <taxon>Tracheophyta</taxon>
        <taxon>Spermatophyta</taxon>
        <taxon>Magnoliopsida</taxon>
        <taxon>Ranunculales</taxon>
        <taxon>Menispermaceae</taxon>
        <taxon>Menispermoideae</taxon>
        <taxon>Cissampelideae</taxon>
        <taxon>Stephania</taxon>
    </lineage>
</organism>
<sequence length="140" mass="15606">MRQVGGADDGSKARRGEAALTMASVSSGGARSGASESMRSGQWTRMRDNDCGAVNDVEQRRCGSLPHRSIPDETQQQWTRRRDFDDAMDCSRRRRKAQIFGVETSIEGHGFSHLELVIVYWWQVAEPTTSRGKAVIGDYL</sequence>
<evidence type="ECO:0000313" key="3">
    <source>
        <dbReference type="Proteomes" id="UP001419268"/>
    </source>
</evidence>
<accession>A0AAP0JVV3</accession>
<comment type="caution">
    <text evidence="2">The sequence shown here is derived from an EMBL/GenBank/DDBJ whole genome shotgun (WGS) entry which is preliminary data.</text>
</comment>
<dbReference type="EMBL" id="JBBNAG010000004">
    <property type="protein sequence ID" value="KAK9140478.1"/>
    <property type="molecule type" value="Genomic_DNA"/>
</dbReference>
<name>A0AAP0JVV3_9MAGN</name>
<proteinExistence type="predicted"/>
<evidence type="ECO:0000256" key="1">
    <source>
        <dbReference type="SAM" id="MobiDB-lite"/>
    </source>
</evidence>
<feature type="compositionally biased region" description="Low complexity" evidence="1">
    <location>
        <begin position="22"/>
        <end position="41"/>
    </location>
</feature>
<feature type="region of interest" description="Disordered" evidence="1">
    <location>
        <begin position="62"/>
        <end position="81"/>
    </location>
</feature>
<keyword evidence="3" id="KW-1185">Reference proteome</keyword>